<accession>A0ABP4S0N3</accession>
<dbReference type="InterPro" id="IPR025736">
    <property type="entry name" value="PucR_C-HTH_dom"/>
</dbReference>
<feature type="domain" description="PucR C-terminal helix-turn-helix" evidence="2">
    <location>
        <begin position="159"/>
        <end position="216"/>
    </location>
</feature>
<keyword evidence="5" id="KW-1185">Reference proteome</keyword>
<dbReference type="InterPro" id="IPR051448">
    <property type="entry name" value="CdaR-like_regulators"/>
</dbReference>
<comment type="caution">
    <text evidence="4">The sequence shown here is derived from an EMBL/GenBank/DDBJ whole genome shotgun (WGS) entry which is preliminary data.</text>
</comment>
<dbReference type="InterPro" id="IPR042070">
    <property type="entry name" value="PucR_C-HTH_sf"/>
</dbReference>
<gene>
    <name evidence="4" type="ORF">GCM10009765_08960</name>
</gene>
<protein>
    <recommendedName>
        <fullName evidence="6">PucR C-terminal helix-turn-helix domain-containing protein</fullName>
    </recommendedName>
</protein>
<dbReference type="Pfam" id="PF17853">
    <property type="entry name" value="GGDEF_2"/>
    <property type="match status" value="1"/>
</dbReference>
<evidence type="ECO:0008006" key="6">
    <source>
        <dbReference type="Google" id="ProtNLM"/>
    </source>
</evidence>
<dbReference type="RefSeq" id="WP_344307344.1">
    <property type="nucleotide sequence ID" value="NZ_BAAANY010000002.1"/>
</dbReference>
<dbReference type="Pfam" id="PF13556">
    <property type="entry name" value="HTH_30"/>
    <property type="match status" value="1"/>
</dbReference>
<dbReference type="InterPro" id="IPR041522">
    <property type="entry name" value="CdaR_GGDEF"/>
</dbReference>
<proteinExistence type="inferred from homology"/>
<evidence type="ECO:0000259" key="3">
    <source>
        <dbReference type="Pfam" id="PF17853"/>
    </source>
</evidence>
<name>A0ABP4S0N3_9ACTN</name>
<evidence type="ECO:0000313" key="5">
    <source>
        <dbReference type="Proteomes" id="UP001500618"/>
    </source>
</evidence>
<dbReference type="PANTHER" id="PTHR33744:SF1">
    <property type="entry name" value="DNA-BINDING TRANSCRIPTIONAL ACTIVATOR ADER"/>
    <property type="match status" value="1"/>
</dbReference>
<reference evidence="5" key="1">
    <citation type="journal article" date="2019" name="Int. J. Syst. Evol. Microbiol.">
        <title>The Global Catalogue of Microorganisms (GCM) 10K type strain sequencing project: providing services to taxonomists for standard genome sequencing and annotation.</title>
        <authorList>
            <consortium name="The Broad Institute Genomics Platform"/>
            <consortium name="The Broad Institute Genome Sequencing Center for Infectious Disease"/>
            <person name="Wu L."/>
            <person name="Ma J."/>
        </authorList>
    </citation>
    <scope>NUCLEOTIDE SEQUENCE [LARGE SCALE GENOMIC DNA]</scope>
    <source>
        <strain evidence="5">JCM 14718</strain>
    </source>
</reference>
<feature type="domain" description="CdaR GGDEF-like" evidence="3">
    <location>
        <begin position="22"/>
        <end position="105"/>
    </location>
</feature>
<evidence type="ECO:0000313" key="4">
    <source>
        <dbReference type="EMBL" id="GAA1661635.1"/>
    </source>
</evidence>
<evidence type="ECO:0000259" key="2">
    <source>
        <dbReference type="Pfam" id="PF13556"/>
    </source>
</evidence>
<dbReference type="Gene3D" id="1.10.10.2840">
    <property type="entry name" value="PucR C-terminal helix-turn-helix domain"/>
    <property type="match status" value="1"/>
</dbReference>
<dbReference type="EMBL" id="BAAANY010000002">
    <property type="protein sequence ID" value="GAA1661635.1"/>
    <property type="molecule type" value="Genomic_DNA"/>
</dbReference>
<comment type="similarity">
    <text evidence="1">Belongs to the CdaR family.</text>
</comment>
<evidence type="ECO:0000256" key="1">
    <source>
        <dbReference type="ARBA" id="ARBA00006754"/>
    </source>
</evidence>
<sequence length="224" mass="24401">MVDLPAGKTTGQQRPLRDYDGELVAGALRAAEIPGIVAAMSEGRVGLLLPVRAADRSGALHRICGHLQESSHRDRGENARIGVGTTVADLAEFRRSYAEAGQVADAARGSGQRKAFYELPDIQLPGLLYVLRDDPRLQAFVERTLAPLLENDRRTGKDLLGVLRAFLRHPDNKSQAAQEAHLSRPSFYGRLSAIEELLDVDLGSAETRTSLHAAMMALDSLRQK</sequence>
<dbReference type="PANTHER" id="PTHR33744">
    <property type="entry name" value="CARBOHYDRATE DIACID REGULATOR"/>
    <property type="match status" value="1"/>
</dbReference>
<organism evidence="4 5">
    <name type="scientific">Fodinicola feengrottensis</name>
    <dbReference type="NCBI Taxonomy" id="435914"/>
    <lineage>
        <taxon>Bacteria</taxon>
        <taxon>Bacillati</taxon>
        <taxon>Actinomycetota</taxon>
        <taxon>Actinomycetes</taxon>
        <taxon>Mycobacteriales</taxon>
        <taxon>Fodinicola</taxon>
    </lineage>
</organism>
<dbReference type="Proteomes" id="UP001500618">
    <property type="component" value="Unassembled WGS sequence"/>
</dbReference>